<dbReference type="STRING" id="59895.A0A103XIK8"/>
<evidence type="ECO:0000256" key="6">
    <source>
        <dbReference type="SAM" id="Phobius"/>
    </source>
</evidence>
<evidence type="ECO:0000256" key="2">
    <source>
        <dbReference type="ARBA" id="ARBA00023125"/>
    </source>
</evidence>
<evidence type="ECO:0000313" key="9">
    <source>
        <dbReference type="Proteomes" id="UP000243975"/>
    </source>
</evidence>
<sequence>MSAKEVDGGGGDWSMKDIVAVDGGYEAAATTTTPANDAERTRDMQLQLSIAKSSSVFPGFRFSPTDNELISYYLKKKLQGSDNCVDIIPEVDFCRHEPWDLPALSIVRSDNEWFFFSARGKKYPNGSQSKRATQSGYWKATGKERNVKSGAVTIGTKRTLVFHTGRAPKGERTEWIMHEYCMTDTTQITSMKLLCIQESLVVCRLRRNSDFRLNESSRGSSDQRNLSAADNGNSGTNEYANTQIEWFDEANAVKTCSKESTSSYRSHSFEQNDSGSESERQLIHESPNGSSSQLKVRFLICLLTAIVASRENSSFSIQSFLYPFKHECDNEDDWFADIINDDIIKLDESASNSFTFHGVLSGNLPLLVHDPTKCNQQETISAHEQGTAFRRIRLRQQKGQTQDVNPDGDQDQKSSGCVISVLAGATNNVARFRSALVFLCLLMLFVFWQRDHLPSYSKQHLGINLKRQL</sequence>
<accession>A0A103XIK8</accession>
<keyword evidence="9" id="KW-1185">Reference proteome</keyword>
<keyword evidence="6" id="KW-0812">Transmembrane</keyword>
<feature type="compositionally biased region" description="Polar residues" evidence="5">
    <location>
        <begin position="264"/>
        <end position="275"/>
    </location>
</feature>
<feature type="region of interest" description="Disordered" evidence="5">
    <location>
        <begin position="213"/>
        <end position="236"/>
    </location>
</feature>
<keyword evidence="4" id="KW-0539">Nucleus</keyword>
<dbReference type="SUPFAM" id="SSF101941">
    <property type="entry name" value="NAC domain"/>
    <property type="match status" value="1"/>
</dbReference>
<evidence type="ECO:0000313" key="8">
    <source>
        <dbReference type="EMBL" id="KVH91430.1"/>
    </source>
</evidence>
<dbReference type="GO" id="GO:0003677">
    <property type="term" value="F:DNA binding"/>
    <property type="evidence" value="ECO:0007669"/>
    <property type="project" value="UniProtKB-KW"/>
</dbReference>
<dbReference type="PROSITE" id="PS51005">
    <property type="entry name" value="NAC"/>
    <property type="match status" value="1"/>
</dbReference>
<dbReference type="PANTHER" id="PTHR31744:SF210">
    <property type="entry name" value="NAC DOMAIN-CONTAINING PROTEIN 86-LIKE"/>
    <property type="match status" value="1"/>
</dbReference>
<dbReference type="PANTHER" id="PTHR31744">
    <property type="entry name" value="PROTEIN CUP-SHAPED COTYLEDON 2-RELATED"/>
    <property type="match status" value="1"/>
</dbReference>
<dbReference type="InterPro" id="IPR003441">
    <property type="entry name" value="NAC-dom"/>
</dbReference>
<dbReference type="OMA" id="DFCRHEP"/>
<keyword evidence="6" id="KW-0472">Membrane</keyword>
<evidence type="ECO:0000259" key="7">
    <source>
        <dbReference type="PROSITE" id="PS51005"/>
    </source>
</evidence>
<gene>
    <name evidence="8" type="ORF">Ccrd_006547</name>
</gene>
<feature type="compositionally biased region" description="Polar residues" evidence="5">
    <location>
        <begin position="216"/>
        <end position="236"/>
    </location>
</feature>
<evidence type="ECO:0000256" key="1">
    <source>
        <dbReference type="ARBA" id="ARBA00023015"/>
    </source>
</evidence>
<protein>
    <submittedName>
        <fullName evidence="8">No apical meristem (NAM) protein</fullName>
    </submittedName>
</protein>
<feature type="region of interest" description="Disordered" evidence="5">
    <location>
        <begin position="264"/>
        <end position="289"/>
    </location>
</feature>
<keyword evidence="2" id="KW-0238">DNA-binding</keyword>
<keyword evidence="3" id="KW-0804">Transcription</keyword>
<comment type="caution">
    <text evidence="8">The sequence shown here is derived from an EMBL/GenBank/DDBJ whole genome shotgun (WGS) entry which is preliminary data.</text>
</comment>
<feature type="transmembrane region" description="Helical" evidence="6">
    <location>
        <begin position="430"/>
        <end position="448"/>
    </location>
</feature>
<keyword evidence="1" id="KW-0805">Transcription regulation</keyword>
<dbReference type="Proteomes" id="UP000243975">
    <property type="component" value="Unassembled WGS sequence"/>
</dbReference>
<dbReference type="EMBL" id="LEKV01005001">
    <property type="protein sequence ID" value="KVH91430.1"/>
    <property type="molecule type" value="Genomic_DNA"/>
</dbReference>
<name>A0A103XIK8_CYNCS</name>
<dbReference type="GO" id="GO:0006355">
    <property type="term" value="P:regulation of DNA-templated transcription"/>
    <property type="evidence" value="ECO:0007669"/>
    <property type="project" value="InterPro"/>
</dbReference>
<feature type="domain" description="NAC" evidence="7">
    <location>
        <begin position="56"/>
        <end position="208"/>
    </location>
</feature>
<dbReference type="Gramene" id="KVH91430">
    <property type="protein sequence ID" value="KVH91430"/>
    <property type="gene ID" value="Ccrd_006547"/>
</dbReference>
<evidence type="ECO:0000256" key="4">
    <source>
        <dbReference type="ARBA" id="ARBA00023242"/>
    </source>
</evidence>
<evidence type="ECO:0000256" key="3">
    <source>
        <dbReference type="ARBA" id="ARBA00023163"/>
    </source>
</evidence>
<dbReference type="AlphaFoldDB" id="A0A103XIK8"/>
<reference evidence="8 9" key="1">
    <citation type="journal article" date="2016" name="Sci. Rep.">
        <title>The genome sequence of the outbreeding globe artichoke constructed de novo incorporating a phase-aware low-pass sequencing strategy of F1 progeny.</title>
        <authorList>
            <person name="Scaglione D."/>
            <person name="Reyes-Chin-Wo S."/>
            <person name="Acquadro A."/>
            <person name="Froenicke L."/>
            <person name="Portis E."/>
            <person name="Beitel C."/>
            <person name="Tirone M."/>
            <person name="Mauro R."/>
            <person name="Lo Monaco A."/>
            <person name="Mauromicale G."/>
            <person name="Faccioli P."/>
            <person name="Cattivelli L."/>
            <person name="Rieseberg L."/>
            <person name="Michelmore R."/>
            <person name="Lanteri S."/>
        </authorList>
    </citation>
    <scope>NUCLEOTIDE SEQUENCE [LARGE SCALE GENOMIC DNA]</scope>
    <source>
        <strain evidence="8">2C</strain>
    </source>
</reference>
<evidence type="ECO:0000256" key="5">
    <source>
        <dbReference type="SAM" id="MobiDB-lite"/>
    </source>
</evidence>
<organism evidence="8 9">
    <name type="scientific">Cynara cardunculus var. scolymus</name>
    <name type="common">Globe artichoke</name>
    <name type="synonym">Cynara scolymus</name>
    <dbReference type="NCBI Taxonomy" id="59895"/>
    <lineage>
        <taxon>Eukaryota</taxon>
        <taxon>Viridiplantae</taxon>
        <taxon>Streptophyta</taxon>
        <taxon>Embryophyta</taxon>
        <taxon>Tracheophyta</taxon>
        <taxon>Spermatophyta</taxon>
        <taxon>Magnoliopsida</taxon>
        <taxon>eudicotyledons</taxon>
        <taxon>Gunneridae</taxon>
        <taxon>Pentapetalae</taxon>
        <taxon>asterids</taxon>
        <taxon>campanulids</taxon>
        <taxon>Asterales</taxon>
        <taxon>Asteraceae</taxon>
        <taxon>Carduoideae</taxon>
        <taxon>Cardueae</taxon>
        <taxon>Carduinae</taxon>
        <taxon>Cynara</taxon>
    </lineage>
</organism>
<dbReference type="Gene3D" id="2.170.150.80">
    <property type="entry name" value="NAC domain"/>
    <property type="match status" value="1"/>
</dbReference>
<keyword evidence="6" id="KW-1133">Transmembrane helix</keyword>
<feature type="non-terminal residue" evidence="8">
    <location>
        <position position="1"/>
    </location>
</feature>
<dbReference type="Pfam" id="PF02365">
    <property type="entry name" value="NAM"/>
    <property type="match status" value="1"/>
</dbReference>
<dbReference type="InterPro" id="IPR036093">
    <property type="entry name" value="NAC_dom_sf"/>
</dbReference>
<proteinExistence type="predicted"/>